<dbReference type="EMBL" id="JAGFNK010000093">
    <property type="protein sequence ID" value="KAI9508379.1"/>
    <property type="molecule type" value="Genomic_DNA"/>
</dbReference>
<evidence type="ECO:0000313" key="1">
    <source>
        <dbReference type="EMBL" id="KAI9508379.1"/>
    </source>
</evidence>
<keyword evidence="1" id="KW-0378">Hydrolase</keyword>
<sequence length="758" mass="80012">MAENRPVSAVASDYSTPAASLPALDAPLEPPRASYLNPGPSINDSPRDSLAPSVTGQDNDKESGHTPALSAVLLPAAKDSEAVPSSDAPRSPFYRRPVWLAIALGALVALILIIILPVYFTVIHKSSGSQSNISNNSGSPAPSSSTTTNANAPRPTSTPNPNAITGGDGSTIISGNTTFVYSNAFGGIWYQDPNDPFNNNAYPNSWTPPLNTSWNWATNKVFGVNLGGLFVLEPFITPALFEKYPTATDEWSISVAMAADTGPGGGLQSQLEAHYDTFVTEQDIAQIAGAGLNWIRVPIPFWAIEVWPGEPFLAQVCWKYILRLFEWARKYGIRILLDLHTIPGSQNAFNHSGRGGQINFMNGIMGIANAQRTLDYIRIITEFISQPQYRELIPVFGIINEPLISTIGRPQLTAFYLHAYNIIRGITGVGDGNGPYISIHDGFTGVAAWANFLPGADRIMLDTHPYFAFNGQTNTAPITGNDGSGAQGGIWPKQACAWAGDIKTSQTGFGVTISGEFSSGYTPCGLFLLGTGDATTVQGTCLPSIQWQTWTPDIKAGVREFTLASMDALQNWFFWTWKVGNSSVSGTVESPLWSYQLGLENGWIPTDPRAAQGVCETLGVANGPFSGAYSAWQTGGAGAGTIDPAVAALYPWPPTTLSGVAGDIYAALPTYTPTGVISTLPPPQLTPSVSEGDGWFNPQDAAGAMVTVAGCSYPNAWDSVGAVAPTVACPAGAGVVTAPPRVPTTAAVTSRAVATTVA</sequence>
<name>A0ACC0UBB3_9AGAM</name>
<protein>
    <submittedName>
        <fullName evidence="1">Glycoside hydrolase family 5 protein</fullName>
    </submittedName>
</protein>
<evidence type="ECO:0000313" key="2">
    <source>
        <dbReference type="Proteomes" id="UP001207468"/>
    </source>
</evidence>
<dbReference type="Proteomes" id="UP001207468">
    <property type="component" value="Unassembled WGS sequence"/>
</dbReference>
<reference evidence="1" key="1">
    <citation type="submission" date="2021-03" db="EMBL/GenBank/DDBJ databases">
        <title>Evolutionary priming and transition to the ectomycorrhizal habit in an iconic lineage of mushroom-forming fungi: is preadaptation a requirement?</title>
        <authorList>
            <consortium name="DOE Joint Genome Institute"/>
            <person name="Looney B.P."/>
            <person name="Miyauchi S."/>
            <person name="Morin E."/>
            <person name="Drula E."/>
            <person name="Courty P.E."/>
            <person name="Chicoki N."/>
            <person name="Fauchery L."/>
            <person name="Kohler A."/>
            <person name="Kuo A."/>
            <person name="LaButti K."/>
            <person name="Pangilinan J."/>
            <person name="Lipzen A."/>
            <person name="Riley R."/>
            <person name="Andreopoulos W."/>
            <person name="He G."/>
            <person name="Johnson J."/>
            <person name="Barry K.W."/>
            <person name="Grigoriev I.V."/>
            <person name="Nagy L."/>
            <person name="Hibbett D."/>
            <person name="Henrissat B."/>
            <person name="Matheny P.B."/>
            <person name="Labbe J."/>
            <person name="Martin A.F."/>
        </authorList>
    </citation>
    <scope>NUCLEOTIDE SEQUENCE</scope>
    <source>
        <strain evidence="1">BPL698</strain>
    </source>
</reference>
<keyword evidence="2" id="KW-1185">Reference proteome</keyword>
<proteinExistence type="predicted"/>
<gene>
    <name evidence="1" type="ORF">F5148DRAFT_1355857</name>
</gene>
<organism evidence="1 2">
    <name type="scientific">Russula earlei</name>
    <dbReference type="NCBI Taxonomy" id="71964"/>
    <lineage>
        <taxon>Eukaryota</taxon>
        <taxon>Fungi</taxon>
        <taxon>Dikarya</taxon>
        <taxon>Basidiomycota</taxon>
        <taxon>Agaricomycotina</taxon>
        <taxon>Agaricomycetes</taxon>
        <taxon>Russulales</taxon>
        <taxon>Russulaceae</taxon>
        <taxon>Russula</taxon>
    </lineage>
</organism>
<accession>A0ACC0UBB3</accession>
<comment type="caution">
    <text evidence="1">The sequence shown here is derived from an EMBL/GenBank/DDBJ whole genome shotgun (WGS) entry which is preliminary data.</text>
</comment>